<name>A0A2L2YA58_PARTP</name>
<dbReference type="GO" id="GO:0034354">
    <property type="term" value="P:'de novo' NAD+ biosynthetic process from L-tryptophan"/>
    <property type="evidence" value="ECO:0007669"/>
    <property type="project" value="TreeGrafter"/>
</dbReference>
<comment type="cofactor">
    <cofactor evidence="1">
        <name>Fe(2+)</name>
        <dbReference type="ChEBI" id="CHEBI:29033"/>
    </cofactor>
</comment>
<keyword evidence="6" id="KW-0560">Oxidoreductase</keyword>
<dbReference type="Gene3D" id="2.60.120.10">
    <property type="entry name" value="Jelly Rolls"/>
    <property type="match status" value="1"/>
</dbReference>
<protein>
    <submittedName>
        <fullName evidence="8">3-hydroxyanthranilate 3,4-dioxygenase</fullName>
    </submittedName>
</protein>
<keyword evidence="4" id="KW-0479">Metal-binding</keyword>
<evidence type="ECO:0000256" key="5">
    <source>
        <dbReference type="ARBA" id="ARBA00022964"/>
    </source>
</evidence>
<evidence type="ECO:0000256" key="7">
    <source>
        <dbReference type="ARBA" id="ARBA00023004"/>
    </source>
</evidence>
<keyword evidence="3" id="KW-0662">Pyridine nucleotide biosynthesis</keyword>
<accession>A0A2L2YA58</accession>
<dbReference type="GO" id="GO:0005737">
    <property type="term" value="C:cytoplasm"/>
    <property type="evidence" value="ECO:0007669"/>
    <property type="project" value="TreeGrafter"/>
</dbReference>
<dbReference type="SUPFAM" id="SSF51182">
    <property type="entry name" value="RmlC-like cupins"/>
    <property type="match status" value="2"/>
</dbReference>
<evidence type="ECO:0000256" key="1">
    <source>
        <dbReference type="ARBA" id="ARBA00001954"/>
    </source>
</evidence>
<keyword evidence="7" id="KW-0408">Iron</keyword>
<dbReference type="GO" id="GO:0005506">
    <property type="term" value="F:iron ion binding"/>
    <property type="evidence" value="ECO:0007669"/>
    <property type="project" value="InterPro"/>
</dbReference>
<dbReference type="OrthoDB" id="204928at2759"/>
<dbReference type="InterPro" id="IPR014710">
    <property type="entry name" value="RmlC-like_jellyroll"/>
</dbReference>
<dbReference type="InterPro" id="IPR011051">
    <property type="entry name" value="RmlC_Cupin_sf"/>
</dbReference>
<reference evidence="8" key="1">
    <citation type="journal article" date="2016" name="Mol. Ecol. Resour.">
        <title>Evaluation of the impact of RNA preservation methods of spiders for de novo transcriptome assembly.</title>
        <authorList>
            <person name="Kono N."/>
            <person name="Nakamura H."/>
            <person name="Ito Y."/>
            <person name="Tomita M."/>
            <person name="Arakawa K."/>
        </authorList>
    </citation>
    <scope>NUCLEOTIDE SEQUENCE</scope>
    <source>
        <tissue evidence="8">Whole body</tissue>
    </source>
</reference>
<dbReference type="PANTHER" id="PTHR15497:SF1">
    <property type="entry name" value="3-HYDROXYANTHRANILATE 3,4-DIOXYGENASE"/>
    <property type="match status" value="1"/>
</dbReference>
<dbReference type="Pfam" id="PF06052">
    <property type="entry name" value="3-HAO"/>
    <property type="match status" value="1"/>
</dbReference>
<evidence type="ECO:0000256" key="3">
    <source>
        <dbReference type="ARBA" id="ARBA00022642"/>
    </source>
</evidence>
<dbReference type="InterPro" id="IPR010329">
    <property type="entry name" value="3hydroanth_dOase"/>
</dbReference>
<keyword evidence="5 8" id="KW-0223">Dioxygenase</keyword>
<dbReference type="GO" id="GO:0000334">
    <property type="term" value="F:3-hydroxyanthranilate 3,4-dioxygenase activity"/>
    <property type="evidence" value="ECO:0007669"/>
    <property type="project" value="InterPro"/>
</dbReference>
<dbReference type="AlphaFoldDB" id="A0A2L2YA58"/>
<evidence type="ECO:0000256" key="4">
    <source>
        <dbReference type="ARBA" id="ARBA00022723"/>
    </source>
</evidence>
<evidence type="ECO:0000256" key="6">
    <source>
        <dbReference type="ARBA" id="ARBA00023002"/>
    </source>
</evidence>
<proteinExistence type="evidence at transcript level"/>
<dbReference type="GO" id="GO:0046874">
    <property type="term" value="P:quinolinate metabolic process"/>
    <property type="evidence" value="ECO:0007669"/>
    <property type="project" value="TreeGrafter"/>
</dbReference>
<sequence>MLKGDMTLIVYERDHFRNITIKEGEVFMLPAHIPHSPQRNADTIGLVIERERKTSELDLLRYYVDGSDEILYEKWFYCKSLEELGPLIKEFFESKQFMTGRPIPGTLLEDKPIKQDFGRKLHDPFSLKTWLHSNQDALEKVGKLKLFEGNFVSRIHVLGKGCHSPDPDLPETFLWQIEGSSLIRMASKNYELRYGETILIPADEKYEISAESKCRILSVVMNPFTE</sequence>
<evidence type="ECO:0000256" key="2">
    <source>
        <dbReference type="ARBA" id="ARBA00002752"/>
    </source>
</evidence>
<dbReference type="EMBL" id="IAAA01011406">
    <property type="protein sequence ID" value="LAA05059.1"/>
    <property type="molecule type" value="mRNA"/>
</dbReference>
<dbReference type="PANTHER" id="PTHR15497">
    <property type="entry name" value="3-HYDROXYANTHRANILATE 3,4-DIOXYGENASE"/>
    <property type="match status" value="1"/>
</dbReference>
<evidence type="ECO:0000313" key="8">
    <source>
        <dbReference type="EMBL" id="LAA05059.1"/>
    </source>
</evidence>
<organism evidence="8">
    <name type="scientific">Parasteatoda tepidariorum</name>
    <name type="common">Common house spider</name>
    <name type="synonym">Achaearanea tepidariorum</name>
    <dbReference type="NCBI Taxonomy" id="114398"/>
    <lineage>
        <taxon>Eukaryota</taxon>
        <taxon>Metazoa</taxon>
        <taxon>Ecdysozoa</taxon>
        <taxon>Arthropoda</taxon>
        <taxon>Chelicerata</taxon>
        <taxon>Arachnida</taxon>
        <taxon>Araneae</taxon>
        <taxon>Araneomorphae</taxon>
        <taxon>Entelegynae</taxon>
        <taxon>Araneoidea</taxon>
        <taxon>Theridiidae</taxon>
        <taxon>Parasteatoda</taxon>
    </lineage>
</organism>
<comment type="function">
    <text evidence="2">Catalyzes the oxidative ring opening of 3-hydroxyanthranilate to 2-amino-3-carboxymuconate semialdehyde, which spontaneously cyclizes to quinolinate.</text>
</comment>